<organism evidence="2 3">
    <name type="scientific">Tenebrio molitor</name>
    <name type="common">Yellow mealworm beetle</name>
    <dbReference type="NCBI Taxonomy" id="7067"/>
    <lineage>
        <taxon>Eukaryota</taxon>
        <taxon>Metazoa</taxon>
        <taxon>Ecdysozoa</taxon>
        <taxon>Arthropoda</taxon>
        <taxon>Hexapoda</taxon>
        <taxon>Insecta</taxon>
        <taxon>Pterygota</taxon>
        <taxon>Neoptera</taxon>
        <taxon>Endopterygota</taxon>
        <taxon>Coleoptera</taxon>
        <taxon>Polyphaga</taxon>
        <taxon>Cucujiformia</taxon>
        <taxon>Tenebrionidae</taxon>
        <taxon>Tenebrio</taxon>
    </lineage>
</organism>
<name>A0A8J6LBD2_TENMO</name>
<evidence type="ECO:0000313" key="2">
    <source>
        <dbReference type="EMBL" id="KAH0814147.1"/>
    </source>
</evidence>
<comment type="caution">
    <text evidence="2">The sequence shown here is derived from an EMBL/GenBank/DDBJ whole genome shotgun (WGS) entry which is preliminary data.</text>
</comment>
<dbReference type="EMBL" id="JABDTM020024576">
    <property type="protein sequence ID" value="KAH0814147.1"/>
    <property type="molecule type" value="Genomic_DNA"/>
</dbReference>
<gene>
    <name evidence="2" type="ORF">GEV33_008642</name>
</gene>
<evidence type="ECO:0000313" key="3">
    <source>
        <dbReference type="Proteomes" id="UP000719412"/>
    </source>
</evidence>
<sequence>MHSLHLSEVIKKFPFRWRLIYLGAVHLQSRHRHCHLDSISNVAFSTPNTDHLRERFFEIISSARSSPTENGGPLSFTPRNQNASHCVRLLEASWFPFLAVDFRLSAFFDGSRITSVLVDARPSGTPKIRSTHISSKKTSCDVVNAIMLRGAGVAEDGRVRWVRASRRGDELSSGCEEEFGGLPGVKMSDKAIPSIGMRDKRSRGGGKEGSLGVSRRLKLRRAEKAQERSVPRTTPVRRQRLSGRVQASVGGRFGGGRLQYSLDFSAVNIALDGARSAADLGVGKVVGQSAYLGDRWWVWCARRDEPVLSVRGDGDVSGFRIDNIAMTDISKKNSHTSDSLLRSDELSERLFSAPSTSHRTRHHRQLRARGLAPTPHPNEHLAQIPSTEPHQSPTRSARSSQKRQKKQCPEPDVSWKAYKADAIVRAKAESKSSNCRQNCTVQFRVLDWLKNRTSTDDRLLRLNFRSDKTNCEYDNLTNRSQFPVRAKIDQSKEYILFLNTYGPHNYAAVFVPELPKNKTIKIIKRVISPHFSKSPLFRSDAAATGSALLSGVVRKRRRP</sequence>
<accession>A0A8J6LBD2</accession>
<evidence type="ECO:0000256" key="1">
    <source>
        <dbReference type="SAM" id="MobiDB-lite"/>
    </source>
</evidence>
<feature type="compositionally biased region" description="Basic residues" evidence="1">
    <location>
        <begin position="358"/>
        <end position="367"/>
    </location>
</feature>
<protein>
    <submittedName>
        <fullName evidence="2">Uncharacterized protein</fullName>
    </submittedName>
</protein>
<feature type="region of interest" description="Disordered" evidence="1">
    <location>
        <begin position="351"/>
        <end position="411"/>
    </location>
</feature>
<reference evidence="2" key="2">
    <citation type="submission" date="2021-08" db="EMBL/GenBank/DDBJ databases">
        <authorList>
            <person name="Eriksson T."/>
        </authorList>
    </citation>
    <scope>NUCLEOTIDE SEQUENCE</scope>
    <source>
        <strain evidence="2">Stoneville</strain>
        <tissue evidence="2">Whole head</tissue>
    </source>
</reference>
<reference evidence="2" key="1">
    <citation type="journal article" date="2020" name="J Insects Food Feed">
        <title>The yellow mealworm (Tenebrio molitor) genome: a resource for the emerging insects as food and feed industry.</title>
        <authorList>
            <person name="Eriksson T."/>
            <person name="Andere A."/>
            <person name="Kelstrup H."/>
            <person name="Emery V."/>
            <person name="Picard C."/>
        </authorList>
    </citation>
    <scope>NUCLEOTIDE SEQUENCE</scope>
    <source>
        <strain evidence="2">Stoneville</strain>
        <tissue evidence="2">Whole head</tissue>
    </source>
</reference>
<dbReference type="Proteomes" id="UP000719412">
    <property type="component" value="Unassembled WGS sequence"/>
</dbReference>
<feature type="compositionally biased region" description="Polar residues" evidence="1">
    <location>
        <begin position="384"/>
        <end position="399"/>
    </location>
</feature>
<feature type="region of interest" description="Disordered" evidence="1">
    <location>
        <begin position="194"/>
        <end position="215"/>
    </location>
</feature>
<proteinExistence type="predicted"/>
<keyword evidence="3" id="KW-1185">Reference proteome</keyword>
<dbReference type="AlphaFoldDB" id="A0A8J6LBD2"/>